<dbReference type="Gene3D" id="3.20.20.10">
    <property type="entry name" value="Alanine racemase"/>
    <property type="match status" value="1"/>
</dbReference>
<dbReference type="SMART" id="SM01119">
    <property type="entry name" value="D-ser_dehydrat"/>
    <property type="match status" value="1"/>
</dbReference>
<dbReference type="PANTHER" id="PTHR28004">
    <property type="entry name" value="ZGC:162816-RELATED"/>
    <property type="match status" value="1"/>
</dbReference>
<evidence type="ECO:0000256" key="2">
    <source>
        <dbReference type="ARBA" id="ARBA00023239"/>
    </source>
</evidence>
<reference evidence="4" key="1">
    <citation type="submission" date="2020-05" db="EMBL/GenBank/DDBJ databases">
        <authorList>
            <person name="Chiriac C."/>
            <person name="Salcher M."/>
            <person name="Ghai R."/>
            <person name="Kavagutti S V."/>
        </authorList>
    </citation>
    <scope>NUCLEOTIDE SEQUENCE</scope>
</reference>
<dbReference type="InterPro" id="IPR051466">
    <property type="entry name" value="D-amino_acid_metab_enzyme"/>
</dbReference>
<dbReference type="SUPFAM" id="SSF51419">
    <property type="entry name" value="PLP-binding barrel"/>
    <property type="match status" value="1"/>
</dbReference>
<dbReference type="Pfam" id="PF14031">
    <property type="entry name" value="D-ser_dehydrat"/>
    <property type="match status" value="1"/>
</dbReference>
<dbReference type="InterPro" id="IPR026956">
    <property type="entry name" value="D-ser_dehydrat-like_dom"/>
</dbReference>
<dbReference type="EMBL" id="CAEZSR010000100">
    <property type="protein sequence ID" value="CAB4571906.1"/>
    <property type="molecule type" value="Genomic_DNA"/>
</dbReference>
<dbReference type="PANTHER" id="PTHR28004:SF2">
    <property type="entry name" value="D-SERINE DEHYDRATASE"/>
    <property type="match status" value="1"/>
</dbReference>
<comment type="similarity">
    <text evidence="1">Belongs to the DSD1 family.</text>
</comment>
<dbReference type="Pfam" id="PF01168">
    <property type="entry name" value="Ala_racemase_N"/>
    <property type="match status" value="1"/>
</dbReference>
<dbReference type="InterPro" id="IPR001608">
    <property type="entry name" value="Ala_racemase_N"/>
</dbReference>
<gene>
    <name evidence="4" type="ORF">UFOPK1493_02452</name>
</gene>
<dbReference type="AlphaFoldDB" id="A0A6J6E7V3"/>
<feature type="domain" description="D-serine dehydratase-like" evidence="3">
    <location>
        <begin position="256"/>
        <end position="347"/>
    </location>
</feature>
<protein>
    <submittedName>
        <fullName evidence="4">Unannotated protein</fullName>
    </submittedName>
</protein>
<dbReference type="GO" id="GO:0008721">
    <property type="term" value="F:D-serine ammonia-lyase activity"/>
    <property type="evidence" value="ECO:0007669"/>
    <property type="project" value="TreeGrafter"/>
</dbReference>
<name>A0A6J6E7V3_9ZZZZ</name>
<accession>A0A6J6E7V3</accession>
<dbReference type="GO" id="GO:0036088">
    <property type="term" value="P:D-serine catabolic process"/>
    <property type="evidence" value="ECO:0007669"/>
    <property type="project" value="TreeGrafter"/>
</dbReference>
<dbReference type="Gene3D" id="2.40.37.20">
    <property type="entry name" value="D-serine dehydratase-like domain"/>
    <property type="match status" value="1"/>
</dbReference>
<evidence type="ECO:0000256" key="1">
    <source>
        <dbReference type="ARBA" id="ARBA00005323"/>
    </source>
</evidence>
<dbReference type="InterPro" id="IPR029066">
    <property type="entry name" value="PLP-binding_barrel"/>
</dbReference>
<dbReference type="InterPro" id="IPR042208">
    <property type="entry name" value="D-ser_dehydrat-like_sf"/>
</dbReference>
<proteinExistence type="inferred from homology"/>
<evidence type="ECO:0000259" key="3">
    <source>
        <dbReference type="SMART" id="SM01119"/>
    </source>
</evidence>
<sequence>MSFRIRLPEGIDTPTVVVDLDVLDHNVATWAQRFADRGVGLRPHTKTSKCPQIVARQVAAGAVGLTVATLGEAEVLADAGFDHLFQAYPLWAGRDDRARRLRALHERVDLMVGVESAEAAAALGVAVRGTDRALPVLVEVDPGMHRSGVLPADVAGVARAALDAGLDVRGAFTFGGHGYGLCDAPAHAADDEVAVLSAAAEALDGLGIVPAVLSAGSTPTAQLSARPPVTDERPGTYVFHDHQQVTLGVAGWDEVSLCVAATVVASHADGRFVLDTGSKALASDRPAWVDGHGKIPAYPDAELRSLSEHHCVAWTTGPRPRVGEVVAVVPNHACTVVNLVDELTIVRDGEVVDVWPVASRGRNR</sequence>
<evidence type="ECO:0000313" key="4">
    <source>
        <dbReference type="EMBL" id="CAB4571906.1"/>
    </source>
</evidence>
<organism evidence="4">
    <name type="scientific">freshwater metagenome</name>
    <dbReference type="NCBI Taxonomy" id="449393"/>
    <lineage>
        <taxon>unclassified sequences</taxon>
        <taxon>metagenomes</taxon>
        <taxon>ecological metagenomes</taxon>
    </lineage>
</organism>
<keyword evidence="2" id="KW-0456">Lyase</keyword>